<name>A4SDT5_CHLPM</name>
<dbReference type="GO" id="GO:0005975">
    <property type="term" value="P:carbohydrate metabolic process"/>
    <property type="evidence" value="ECO:0007669"/>
    <property type="project" value="InterPro"/>
</dbReference>
<evidence type="ECO:0000313" key="3">
    <source>
        <dbReference type="EMBL" id="ABP36644.1"/>
    </source>
</evidence>
<dbReference type="CAZy" id="GT11">
    <property type="family name" value="Glycosyltransferase Family 11"/>
</dbReference>
<dbReference type="EMBL" id="CP000607">
    <property type="protein sequence ID" value="ABP36644.1"/>
    <property type="molecule type" value="Genomic_DNA"/>
</dbReference>
<proteinExistence type="predicted"/>
<dbReference type="Pfam" id="PF01531">
    <property type="entry name" value="Glyco_transf_11"/>
    <property type="match status" value="1"/>
</dbReference>
<dbReference type="OrthoDB" id="9794601at2"/>
<reference evidence="3" key="1">
    <citation type="submission" date="2007-03" db="EMBL/GenBank/DDBJ databases">
        <title>Complete sequence of Prosthecochloris vibrioformis DSM 265.</title>
        <authorList>
            <consortium name="US DOE Joint Genome Institute"/>
            <person name="Copeland A."/>
            <person name="Lucas S."/>
            <person name="Lapidus A."/>
            <person name="Barry K."/>
            <person name="Detter J.C."/>
            <person name="Glavina del Rio T."/>
            <person name="Hammon N."/>
            <person name="Israni S."/>
            <person name="Pitluck S."/>
            <person name="Schmutz J."/>
            <person name="Larimer F."/>
            <person name="Land M."/>
            <person name="Hauser L."/>
            <person name="Mikhailova N."/>
            <person name="Li T."/>
            <person name="Overmann J."/>
            <person name="Schuster S.C."/>
            <person name="Bryant D.A."/>
            <person name="Richardson P."/>
        </authorList>
    </citation>
    <scope>NUCLEOTIDE SEQUENCE [LARGE SCALE GENOMIC DNA]</scope>
    <source>
        <strain evidence="3">DSM 265</strain>
    </source>
</reference>
<protein>
    <submittedName>
        <fullName evidence="3">Glycosyl transferase, family 11</fullName>
    </submittedName>
</protein>
<dbReference type="STRING" id="290318.Cvib_0623"/>
<dbReference type="KEGG" id="pvi:Cvib_0623"/>
<sequence length="285" mass="32713">MILFFESGRLGNQLFQYSGLRQSFPEEHLIFIGCSDLDALIETDDVAFIRKDPILRWLHIGLFARFMTVLSRWRIIGCIREVQNESSYSVSVRIGFMRGISLLQPAYFQHSSVVKSISGAIAIKPKYVDLAKSWLNLNSVRVDQNNLVFVHIRRGDYLSWPNRTSPAVLSLSWYLEAMATIRSKVSTPLFIVLTDDPYYAKDVFSGLSDVLISDNEHLVDFALMSLCRHGILSASSFAWWGAWFSRKTYACNGHGIYLAPKYWAGHRSKRWFPDGFVTDWISYIE</sequence>
<accession>A4SDT5</accession>
<dbReference type="GO" id="GO:0016020">
    <property type="term" value="C:membrane"/>
    <property type="evidence" value="ECO:0007669"/>
    <property type="project" value="InterPro"/>
</dbReference>
<dbReference type="HOGENOM" id="CLU_043399_3_1_10"/>
<keyword evidence="2 3" id="KW-0808">Transferase</keyword>
<dbReference type="InterPro" id="IPR002516">
    <property type="entry name" value="Glyco_trans_11"/>
</dbReference>
<gene>
    <name evidence="3" type="ordered locus">Cvib_0623</name>
</gene>
<keyword evidence="1" id="KW-0328">Glycosyltransferase</keyword>
<dbReference type="AlphaFoldDB" id="A4SDT5"/>
<dbReference type="CDD" id="cd11301">
    <property type="entry name" value="Fut1_Fut2_like"/>
    <property type="match status" value="1"/>
</dbReference>
<evidence type="ECO:0000256" key="2">
    <source>
        <dbReference type="ARBA" id="ARBA00022679"/>
    </source>
</evidence>
<dbReference type="eggNOG" id="ENOG5032SCE">
    <property type="taxonomic scope" value="Bacteria"/>
</dbReference>
<dbReference type="GO" id="GO:0008107">
    <property type="term" value="F:galactoside 2-alpha-L-fucosyltransferase activity"/>
    <property type="evidence" value="ECO:0007669"/>
    <property type="project" value="InterPro"/>
</dbReference>
<organism evidence="3">
    <name type="scientific">Chlorobium phaeovibrioides (strain DSM 265 / 1930)</name>
    <name type="common">Prosthecochloris vibrioformis (strain DSM 265)</name>
    <dbReference type="NCBI Taxonomy" id="290318"/>
    <lineage>
        <taxon>Bacteria</taxon>
        <taxon>Pseudomonadati</taxon>
        <taxon>Chlorobiota</taxon>
        <taxon>Chlorobiia</taxon>
        <taxon>Chlorobiales</taxon>
        <taxon>Chlorobiaceae</taxon>
        <taxon>Chlorobium/Pelodictyon group</taxon>
        <taxon>Chlorobium</taxon>
    </lineage>
</organism>
<evidence type="ECO:0000256" key="1">
    <source>
        <dbReference type="ARBA" id="ARBA00022676"/>
    </source>
</evidence>
<dbReference type="PANTHER" id="PTHR11927">
    <property type="entry name" value="GALACTOSIDE 2-L-FUCOSYLTRANSFERASE"/>
    <property type="match status" value="1"/>
</dbReference>
<dbReference type="PANTHER" id="PTHR11927:SF9">
    <property type="entry name" value="L-FUCOSYLTRANSFERASE"/>
    <property type="match status" value="1"/>
</dbReference>